<evidence type="ECO:0000256" key="1">
    <source>
        <dbReference type="ARBA" id="ARBA00009463"/>
    </source>
</evidence>
<dbReference type="InterPro" id="IPR006180">
    <property type="entry name" value="3-OHacyl-CoA_DH_CS"/>
</dbReference>
<feature type="domain" description="3-hydroxyacyl-CoA dehydrogenase NAD binding" evidence="4">
    <location>
        <begin position="5"/>
        <end position="181"/>
    </location>
</feature>
<evidence type="ECO:0000259" key="3">
    <source>
        <dbReference type="Pfam" id="PF00725"/>
    </source>
</evidence>
<organism evidence="5 6">
    <name type="scientific">Mesorhizobium robiniae</name>
    <dbReference type="NCBI Taxonomy" id="559315"/>
    <lineage>
        <taxon>Bacteria</taxon>
        <taxon>Pseudomonadati</taxon>
        <taxon>Pseudomonadota</taxon>
        <taxon>Alphaproteobacteria</taxon>
        <taxon>Hyphomicrobiales</taxon>
        <taxon>Phyllobacteriaceae</taxon>
        <taxon>Mesorhizobium</taxon>
    </lineage>
</organism>
<comment type="similarity">
    <text evidence="1">Belongs to the 3-hydroxyacyl-CoA dehydrogenase family.</text>
</comment>
<dbReference type="PIRSF" id="PIRSF000105">
    <property type="entry name" value="HCDH"/>
    <property type="match status" value="1"/>
</dbReference>
<accession>A0ABV2GJ17</accession>
<comment type="caution">
    <text evidence="5">The sequence shown here is derived from an EMBL/GenBank/DDBJ whole genome shotgun (WGS) entry which is preliminary data.</text>
</comment>
<evidence type="ECO:0000313" key="5">
    <source>
        <dbReference type="EMBL" id="MET3578243.1"/>
    </source>
</evidence>
<dbReference type="EC" id="1.1.1.157" evidence="5"/>
<evidence type="ECO:0000313" key="6">
    <source>
        <dbReference type="Proteomes" id="UP001549204"/>
    </source>
</evidence>
<dbReference type="Pfam" id="PF00725">
    <property type="entry name" value="3HCDH"/>
    <property type="match status" value="1"/>
</dbReference>
<dbReference type="InterPro" id="IPR008927">
    <property type="entry name" value="6-PGluconate_DH-like_C_sf"/>
</dbReference>
<evidence type="ECO:0000259" key="4">
    <source>
        <dbReference type="Pfam" id="PF02737"/>
    </source>
</evidence>
<reference evidence="5 6" key="1">
    <citation type="submission" date="2024-06" db="EMBL/GenBank/DDBJ databases">
        <title>Genomic Encyclopedia of Type Strains, Phase IV (KMG-IV): sequencing the most valuable type-strain genomes for metagenomic binning, comparative biology and taxonomic classification.</title>
        <authorList>
            <person name="Goeker M."/>
        </authorList>
    </citation>
    <scope>NUCLEOTIDE SEQUENCE [LARGE SCALE GENOMIC DNA]</scope>
    <source>
        <strain evidence="5 6">DSM 100022</strain>
    </source>
</reference>
<dbReference type="PROSITE" id="PS00895">
    <property type="entry name" value="3_HYDROXYISOBUT_DH"/>
    <property type="match status" value="1"/>
</dbReference>
<dbReference type="SUPFAM" id="SSF48179">
    <property type="entry name" value="6-phosphogluconate dehydrogenase C-terminal domain-like"/>
    <property type="match status" value="1"/>
</dbReference>
<proteinExistence type="inferred from homology"/>
<evidence type="ECO:0000256" key="2">
    <source>
        <dbReference type="ARBA" id="ARBA00023002"/>
    </source>
</evidence>
<dbReference type="InterPro" id="IPR006176">
    <property type="entry name" value="3-OHacyl-CoA_DH_NAD-bd"/>
</dbReference>
<dbReference type="EMBL" id="JBEPMC010000002">
    <property type="protein sequence ID" value="MET3578243.1"/>
    <property type="molecule type" value="Genomic_DNA"/>
</dbReference>
<dbReference type="NCBIfam" id="NF042925">
    <property type="entry name" value="FHMPC_DH"/>
    <property type="match status" value="1"/>
</dbReference>
<feature type="domain" description="3-hydroxyacyl-CoA dehydrogenase C-terminal" evidence="3">
    <location>
        <begin position="184"/>
        <end position="282"/>
    </location>
</feature>
<dbReference type="Proteomes" id="UP001549204">
    <property type="component" value="Unassembled WGS sequence"/>
</dbReference>
<dbReference type="SUPFAM" id="SSF51735">
    <property type="entry name" value="NAD(P)-binding Rossmann-fold domains"/>
    <property type="match status" value="1"/>
</dbReference>
<sequence>MIRRIAVIGLGTMGPGMAARLARGGLQVVAYDVAPAAIERARSMLSVAETVLDSLDIAPPPAGVGTVRFTDDIADAVSGADLVIENVPENISVKADVYRTIDGLIASDTIVASDTSGIPITKLQEHISHPERMVGMHWSNPPHIIPMIEVIAGEKTAPQTVATIRDLIRSIGLLPVVVKKDVPGFVENRVLYALLREAVDLVERGVIDPEDLDTCVSWGIGYKIAVIGPMALLDMAGLDIYKSVSSFLNADLSNRDDVAPMVLEKTEASKFGIKSGEGMFSYTPEQAKALQSERARKLVAVRRILEGRE</sequence>
<keyword evidence="6" id="KW-1185">Reference proteome</keyword>
<dbReference type="Pfam" id="PF02737">
    <property type="entry name" value="3HCDH_N"/>
    <property type="match status" value="1"/>
</dbReference>
<name>A0ABV2GJ17_9HYPH</name>
<gene>
    <name evidence="5" type="ORF">ABID19_001260</name>
</gene>
<protein>
    <submittedName>
        <fullName evidence="5">3-hydroxybutyryl-CoA dehydrogenase/5-formyl-3-hydroxy-2-methylpyridine 4-carboxylate dehydrogenase</fullName>
        <ecNumber evidence="5">1.1.1.157</ecNumber>
        <ecNumber evidence="5">1.2.1.-</ecNumber>
    </submittedName>
</protein>
<dbReference type="RefSeq" id="WP_354488875.1">
    <property type="nucleotide sequence ID" value="NZ_JBEPMC010000002.1"/>
</dbReference>
<dbReference type="InterPro" id="IPR053562">
    <property type="entry name" value="3-Hydroxyacyl-CoA_DH-like"/>
</dbReference>
<dbReference type="InterPro" id="IPR013328">
    <property type="entry name" value="6PGD_dom2"/>
</dbReference>
<dbReference type="PANTHER" id="PTHR48075:SF5">
    <property type="entry name" value="3-HYDROXYBUTYRYL-COA DEHYDROGENASE"/>
    <property type="match status" value="1"/>
</dbReference>
<dbReference type="Gene3D" id="1.10.1040.10">
    <property type="entry name" value="N-(1-d-carboxylethyl)-l-norvaline Dehydrogenase, domain 2"/>
    <property type="match status" value="1"/>
</dbReference>
<dbReference type="EC" id="1.2.1.-" evidence="5"/>
<dbReference type="PROSITE" id="PS00067">
    <property type="entry name" value="3HCDH"/>
    <property type="match status" value="1"/>
</dbReference>
<dbReference type="GO" id="GO:0008691">
    <property type="term" value="F:3-hydroxybutyryl-CoA dehydrogenase activity"/>
    <property type="evidence" value="ECO:0007669"/>
    <property type="project" value="UniProtKB-EC"/>
</dbReference>
<dbReference type="InterPro" id="IPR002204">
    <property type="entry name" value="3-OH-isobutyrate_DH-rel_CS"/>
</dbReference>
<keyword evidence="2 5" id="KW-0560">Oxidoreductase</keyword>
<dbReference type="InterPro" id="IPR022694">
    <property type="entry name" value="3-OHacyl-CoA_DH"/>
</dbReference>
<dbReference type="InterPro" id="IPR036291">
    <property type="entry name" value="NAD(P)-bd_dom_sf"/>
</dbReference>
<dbReference type="PANTHER" id="PTHR48075">
    <property type="entry name" value="3-HYDROXYACYL-COA DEHYDROGENASE FAMILY PROTEIN"/>
    <property type="match status" value="1"/>
</dbReference>
<dbReference type="Gene3D" id="3.40.50.720">
    <property type="entry name" value="NAD(P)-binding Rossmann-like Domain"/>
    <property type="match status" value="1"/>
</dbReference>
<dbReference type="InterPro" id="IPR006108">
    <property type="entry name" value="3HC_DH_C"/>
</dbReference>